<dbReference type="AlphaFoldDB" id="A0AB39VT76"/>
<proteinExistence type="predicted"/>
<dbReference type="PROSITE" id="PS51702">
    <property type="entry name" value="HTH_MU"/>
    <property type="match status" value="1"/>
</dbReference>
<dbReference type="SUPFAM" id="SSF46955">
    <property type="entry name" value="Putative DNA-binding domain"/>
    <property type="match status" value="1"/>
</dbReference>
<dbReference type="InterPro" id="IPR009061">
    <property type="entry name" value="DNA-bd_dom_put_sf"/>
</dbReference>
<dbReference type="EMBL" id="CP165628">
    <property type="protein sequence ID" value="XDU73060.1"/>
    <property type="molecule type" value="Genomic_DNA"/>
</dbReference>
<sequence>MKKEWFAAKDLVGINGLPTTTQGIHGMARRQGWETRRRLGVQGKAVEYHINSLPKMMKPALIIQEKSAEYLCSSYHDPLLIWIESYKQLNDRERETIVSFIVREGMLAVIKRLMPAQEEIE</sequence>
<dbReference type="InterPro" id="IPR036388">
    <property type="entry name" value="WH-like_DNA-bd_sf"/>
</dbReference>
<gene>
    <name evidence="2" type="ORF">AB3G37_02765</name>
</gene>
<dbReference type="RefSeq" id="WP_369789637.1">
    <property type="nucleotide sequence ID" value="NZ_CP165628.1"/>
</dbReference>
<reference evidence="2" key="1">
    <citation type="submission" date="2024-07" db="EMBL/GenBank/DDBJ databases">
        <authorList>
            <person name="Biller S.J."/>
        </authorList>
    </citation>
    <scope>NUCLEOTIDE SEQUENCE</scope>
    <source>
        <strain evidence="2">WC2420</strain>
    </source>
</reference>
<evidence type="ECO:0000259" key="1">
    <source>
        <dbReference type="PROSITE" id="PS51702"/>
    </source>
</evidence>
<accession>A0AB39VT76</accession>
<protein>
    <submittedName>
        <fullName evidence="2">DNA-binding protein</fullName>
    </submittedName>
</protein>
<feature type="domain" description="HTH Mu-type" evidence="1">
    <location>
        <begin position="2"/>
        <end position="69"/>
    </location>
</feature>
<evidence type="ECO:0000313" key="2">
    <source>
        <dbReference type="EMBL" id="XDU73060.1"/>
    </source>
</evidence>
<dbReference type="Pfam" id="PF02316">
    <property type="entry name" value="HTH_Tnp_Mu_1"/>
    <property type="match status" value="1"/>
</dbReference>
<name>A0AB39VT76_9GAMM</name>
<dbReference type="InterPro" id="IPR003314">
    <property type="entry name" value="Mu-type_HTH"/>
</dbReference>
<dbReference type="Gene3D" id="1.10.10.10">
    <property type="entry name" value="Winged helix-like DNA-binding domain superfamily/Winged helix DNA-binding domain"/>
    <property type="match status" value="1"/>
</dbReference>
<organism evidence="2">
    <name type="scientific">Rouxiella sp. WC2420</name>
    <dbReference type="NCBI Taxonomy" id="3234145"/>
    <lineage>
        <taxon>Bacteria</taxon>
        <taxon>Pseudomonadati</taxon>
        <taxon>Pseudomonadota</taxon>
        <taxon>Gammaproteobacteria</taxon>
        <taxon>Enterobacterales</taxon>
        <taxon>Yersiniaceae</taxon>
        <taxon>Rouxiella</taxon>
    </lineage>
</organism>
<dbReference type="GO" id="GO:0003677">
    <property type="term" value="F:DNA binding"/>
    <property type="evidence" value="ECO:0007669"/>
    <property type="project" value="UniProtKB-KW"/>
</dbReference>
<keyword evidence="2" id="KW-0238">DNA-binding</keyword>